<gene>
    <name evidence="1" type="ORF">VFPFJ_08678</name>
</gene>
<sequence>MQDEINPVVVDPVRRATSALPLTQRRLVVEMYNKRGPNAPLGSRGRRANTG</sequence>
<dbReference type="AlphaFoldDB" id="A0A179GY27"/>
<proteinExistence type="predicted"/>
<reference evidence="1 2" key="1">
    <citation type="submission" date="2016-02" db="EMBL/GenBank/DDBJ databases">
        <title>Biosynthesis of antibiotic leucinostatins and their inhibition on Phytophthora in bio-control Purpureocillium lilacinum.</title>
        <authorList>
            <person name="Wang G."/>
            <person name="Liu Z."/>
            <person name="Lin R."/>
            <person name="Li E."/>
            <person name="Mao Z."/>
            <person name="Ling J."/>
            <person name="Yin W."/>
            <person name="Xie B."/>
        </authorList>
    </citation>
    <scope>NUCLEOTIDE SEQUENCE [LARGE SCALE GENOMIC DNA]</scope>
    <source>
        <strain evidence="1">PLFJ-1</strain>
    </source>
</reference>
<dbReference type="Proteomes" id="UP000078340">
    <property type="component" value="Unassembled WGS sequence"/>
</dbReference>
<organism evidence="1 2">
    <name type="scientific">Purpureocillium lilacinum</name>
    <name type="common">Paecilomyces lilacinus</name>
    <dbReference type="NCBI Taxonomy" id="33203"/>
    <lineage>
        <taxon>Eukaryota</taxon>
        <taxon>Fungi</taxon>
        <taxon>Dikarya</taxon>
        <taxon>Ascomycota</taxon>
        <taxon>Pezizomycotina</taxon>
        <taxon>Sordariomycetes</taxon>
        <taxon>Hypocreomycetidae</taxon>
        <taxon>Hypocreales</taxon>
        <taxon>Ophiocordycipitaceae</taxon>
        <taxon>Purpureocillium</taxon>
    </lineage>
</organism>
<evidence type="ECO:0000313" key="2">
    <source>
        <dbReference type="Proteomes" id="UP000078340"/>
    </source>
</evidence>
<protein>
    <submittedName>
        <fullName evidence="1">Uncharacterized protein</fullName>
    </submittedName>
</protein>
<accession>A0A179GY27</accession>
<dbReference type="EMBL" id="LSBI01000008">
    <property type="protein sequence ID" value="OAQ82875.1"/>
    <property type="molecule type" value="Genomic_DNA"/>
</dbReference>
<comment type="caution">
    <text evidence="1">The sequence shown here is derived from an EMBL/GenBank/DDBJ whole genome shotgun (WGS) entry which is preliminary data.</text>
</comment>
<evidence type="ECO:0000313" key="1">
    <source>
        <dbReference type="EMBL" id="OAQ82875.1"/>
    </source>
</evidence>
<name>A0A179GY27_PURLI</name>